<accession>A0A7K0JLA2</accession>
<dbReference type="Proteomes" id="UP000460950">
    <property type="component" value="Unassembled WGS sequence"/>
</dbReference>
<sequence>MLRKEDFPKKCISKREEQARLTKFAPDKTNAVTKEGRKKKTKSSNFYIKGENIIGQGWRWGNVTDGV</sequence>
<protein>
    <submittedName>
        <fullName evidence="1">Uncharacterized protein</fullName>
    </submittedName>
</protein>
<dbReference type="AlphaFoldDB" id="A0A7K0JLA2"/>
<proteinExistence type="predicted"/>
<evidence type="ECO:0000313" key="1">
    <source>
        <dbReference type="EMBL" id="MSS50815.1"/>
    </source>
</evidence>
<reference evidence="1 2" key="1">
    <citation type="submission" date="2019-09" db="EMBL/GenBank/DDBJ databases">
        <title>In-depth cultivation of the pig gut microbiome towards novel bacterial diversity and tailored functional studies.</title>
        <authorList>
            <person name="Wylensek D."/>
            <person name="Hitch T.C.A."/>
            <person name="Clavel T."/>
        </authorList>
    </citation>
    <scope>NUCLEOTIDE SEQUENCE [LARGE SCALE GENOMIC DNA]</scope>
    <source>
        <strain evidence="1 2">WCA-389-WT-3C</strain>
    </source>
</reference>
<comment type="caution">
    <text evidence="1">The sequence shown here is derived from an EMBL/GenBank/DDBJ whole genome shotgun (WGS) entry which is preliminary data.</text>
</comment>
<name>A0A7K0JLA2_PHOVU</name>
<gene>
    <name evidence="1" type="ORF">FYJ30_21630</name>
</gene>
<dbReference type="RefSeq" id="WP_154577814.1">
    <property type="nucleotide sequence ID" value="NZ_VULU01000064.1"/>
</dbReference>
<evidence type="ECO:0000313" key="2">
    <source>
        <dbReference type="Proteomes" id="UP000460950"/>
    </source>
</evidence>
<dbReference type="EMBL" id="VULU01000064">
    <property type="protein sequence ID" value="MSS50815.1"/>
    <property type="molecule type" value="Genomic_DNA"/>
</dbReference>
<organism evidence="1 2">
    <name type="scientific">Phocaeicola vulgatus</name>
    <name type="common">Bacteroides vulgatus</name>
    <dbReference type="NCBI Taxonomy" id="821"/>
    <lineage>
        <taxon>Bacteria</taxon>
        <taxon>Pseudomonadati</taxon>
        <taxon>Bacteroidota</taxon>
        <taxon>Bacteroidia</taxon>
        <taxon>Bacteroidales</taxon>
        <taxon>Bacteroidaceae</taxon>
        <taxon>Phocaeicola</taxon>
    </lineage>
</organism>